<dbReference type="PANTHER" id="PTHR24351">
    <property type="entry name" value="RIBOSOMAL PROTEIN S6 KINASE"/>
    <property type="match status" value="1"/>
</dbReference>
<feature type="region of interest" description="Disordered" evidence="8">
    <location>
        <begin position="848"/>
        <end position="871"/>
    </location>
</feature>
<keyword evidence="4 7" id="KW-0547">Nucleotide-binding</keyword>
<dbReference type="EMBL" id="JAGTXO010000061">
    <property type="protein sequence ID" value="KAG8457864.1"/>
    <property type="molecule type" value="Genomic_DNA"/>
</dbReference>
<evidence type="ECO:0000313" key="10">
    <source>
        <dbReference type="EMBL" id="KAG8457864.1"/>
    </source>
</evidence>
<feature type="compositionally biased region" description="Low complexity" evidence="8">
    <location>
        <begin position="197"/>
        <end position="214"/>
    </location>
</feature>
<feature type="compositionally biased region" description="Low complexity" evidence="8">
    <location>
        <begin position="848"/>
        <end position="868"/>
    </location>
</feature>
<keyword evidence="1" id="KW-0723">Serine/threonine-protein kinase</keyword>
<evidence type="ECO:0000313" key="11">
    <source>
        <dbReference type="Proteomes" id="UP000751190"/>
    </source>
</evidence>
<protein>
    <recommendedName>
        <fullName evidence="9">Protein kinase domain-containing protein</fullName>
    </recommendedName>
</protein>
<feature type="compositionally biased region" description="Low complexity" evidence="8">
    <location>
        <begin position="176"/>
        <end position="189"/>
    </location>
</feature>
<evidence type="ECO:0000256" key="6">
    <source>
        <dbReference type="ARBA" id="ARBA00022840"/>
    </source>
</evidence>
<dbReference type="InterPro" id="IPR017441">
    <property type="entry name" value="Protein_kinase_ATP_BS"/>
</dbReference>
<dbReference type="CDD" id="cd05123">
    <property type="entry name" value="STKc_AGC"/>
    <property type="match status" value="1"/>
</dbReference>
<dbReference type="GO" id="GO:0004674">
    <property type="term" value="F:protein serine/threonine kinase activity"/>
    <property type="evidence" value="ECO:0007669"/>
    <property type="project" value="UniProtKB-KW"/>
</dbReference>
<evidence type="ECO:0000256" key="5">
    <source>
        <dbReference type="ARBA" id="ARBA00022777"/>
    </source>
</evidence>
<feature type="compositionally biased region" description="Gly residues" evidence="8">
    <location>
        <begin position="215"/>
        <end position="224"/>
    </location>
</feature>
<dbReference type="AlphaFoldDB" id="A0A8J5X979"/>
<dbReference type="Gene3D" id="3.30.200.20">
    <property type="entry name" value="Phosphorylase Kinase, domain 1"/>
    <property type="match status" value="1"/>
</dbReference>
<evidence type="ECO:0000256" key="8">
    <source>
        <dbReference type="SAM" id="MobiDB-lite"/>
    </source>
</evidence>
<dbReference type="InterPro" id="IPR045270">
    <property type="entry name" value="STKc_AGC"/>
</dbReference>
<feature type="region of interest" description="Disordered" evidence="8">
    <location>
        <begin position="176"/>
        <end position="272"/>
    </location>
</feature>
<feature type="region of interest" description="Disordered" evidence="8">
    <location>
        <begin position="396"/>
        <end position="437"/>
    </location>
</feature>
<dbReference type="InterPro" id="IPR008271">
    <property type="entry name" value="Ser/Thr_kinase_AS"/>
</dbReference>
<evidence type="ECO:0000256" key="4">
    <source>
        <dbReference type="ARBA" id="ARBA00022741"/>
    </source>
</evidence>
<dbReference type="PROSITE" id="PS00107">
    <property type="entry name" value="PROTEIN_KINASE_ATP"/>
    <property type="match status" value="1"/>
</dbReference>
<dbReference type="Proteomes" id="UP000751190">
    <property type="component" value="Unassembled WGS sequence"/>
</dbReference>
<keyword evidence="11" id="KW-1185">Reference proteome</keyword>
<feature type="binding site" evidence="7">
    <location>
        <position position="516"/>
    </location>
    <ligand>
        <name>ATP</name>
        <dbReference type="ChEBI" id="CHEBI:30616"/>
    </ligand>
</feature>
<feature type="domain" description="Protein kinase" evidence="9">
    <location>
        <begin position="477"/>
        <end position="738"/>
    </location>
</feature>
<feature type="compositionally biased region" description="Gly residues" evidence="8">
    <location>
        <begin position="246"/>
        <end position="257"/>
    </location>
</feature>
<feature type="region of interest" description="Disordered" evidence="8">
    <location>
        <begin position="752"/>
        <end position="798"/>
    </location>
</feature>
<keyword evidence="6 7" id="KW-0067">ATP-binding</keyword>
<accession>A0A8J5X979</accession>
<feature type="compositionally biased region" description="Acidic residues" evidence="8">
    <location>
        <begin position="416"/>
        <end position="434"/>
    </location>
</feature>
<proteinExistence type="predicted"/>
<feature type="compositionally biased region" description="Low complexity" evidence="8">
    <location>
        <begin position="258"/>
        <end position="272"/>
    </location>
</feature>
<dbReference type="Gene3D" id="1.10.510.10">
    <property type="entry name" value="Transferase(Phosphotransferase) domain 1"/>
    <property type="match status" value="1"/>
</dbReference>
<keyword evidence="3" id="KW-0808">Transferase</keyword>
<dbReference type="InterPro" id="IPR000719">
    <property type="entry name" value="Prot_kinase_dom"/>
</dbReference>
<evidence type="ECO:0000256" key="7">
    <source>
        <dbReference type="PROSITE-ProRule" id="PRU10141"/>
    </source>
</evidence>
<evidence type="ECO:0000256" key="1">
    <source>
        <dbReference type="ARBA" id="ARBA00022527"/>
    </source>
</evidence>
<evidence type="ECO:0000259" key="9">
    <source>
        <dbReference type="PROSITE" id="PS50011"/>
    </source>
</evidence>
<dbReference type="InterPro" id="IPR011009">
    <property type="entry name" value="Kinase-like_dom_sf"/>
</dbReference>
<dbReference type="GO" id="GO:0005524">
    <property type="term" value="F:ATP binding"/>
    <property type="evidence" value="ECO:0007669"/>
    <property type="project" value="UniProtKB-UniRule"/>
</dbReference>
<dbReference type="SUPFAM" id="SSF56112">
    <property type="entry name" value="Protein kinase-like (PK-like)"/>
    <property type="match status" value="1"/>
</dbReference>
<dbReference type="SMART" id="SM00220">
    <property type="entry name" value="S_TKc"/>
    <property type="match status" value="1"/>
</dbReference>
<dbReference type="Pfam" id="PF00069">
    <property type="entry name" value="Pkinase"/>
    <property type="match status" value="1"/>
</dbReference>
<evidence type="ECO:0000256" key="2">
    <source>
        <dbReference type="ARBA" id="ARBA00022553"/>
    </source>
</evidence>
<dbReference type="PROSITE" id="PS50011">
    <property type="entry name" value="PROTEIN_KINASE_DOM"/>
    <property type="match status" value="1"/>
</dbReference>
<dbReference type="FunFam" id="1.10.510.10:FF:000048">
    <property type="entry name" value="Protein kinase C"/>
    <property type="match status" value="1"/>
</dbReference>
<name>A0A8J5X979_DIALT</name>
<feature type="compositionally biased region" description="Gly residues" evidence="8">
    <location>
        <begin position="897"/>
        <end position="908"/>
    </location>
</feature>
<keyword evidence="5" id="KW-0418">Kinase</keyword>
<keyword evidence="2" id="KW-0597">Phosphoprotein</keyword>
<dbReference type="OrthoDB" id="347657at2759"/>
<gene>
    <name evidence="10" type="ORF">KFE25_009762</name>
</gene>
<dbReference type="PROSITE" id="PS00108">
    <property type="entry name" value="PROTEIN_KINASE_ST"/>
    <property type="match status" value="1"/>
</dbReference>
<comment type="caution">
    <text evidence="10">The sequence shown here is derived from an EMBL/GenBank/DDBJ whole genome shotgun (WGS) entry which is preliminary data.</text>
</comment>
<reference evidence="10" key="1">
    <citation type="submission" date="2021-05" db="EMBL/GenBank/DDBJ databases">
        <title>The genome of the haptophyte Pavlova lutheri (Diacronema luteri, Pavlovales) - a model for lipid biosynthesis in eukaryotic algae.</title>
        <authorList>
            <person name="Hulatt C.J."/>
            <person name="Posewitz M.C."/>
        </authorList>
    </citation>
    <scope>NUCLEOTIDE SEQUENCE</scope>
    <source>
        <strain evidence="10">NIVA-4/92</strain>
    </source>
</reference>
<sequence>MAAELVRELSAGALDDDAHQSPACGRVVLEVTDYTRHAHTTAAAGRYGAGGAGGRPAFARAAEMQEPPPATQEFSMDLLFRSSPPTSPAPPPIGRVERRVSSSALGLGNAERRKSGAAHCDAGAGAGLPAGRTADVRDCWDSADDGADDDGADADDAAAAAAAASVSGAFGVPVGGRSHAGSARSSIGSSCGGGGARSLPRAVPVASAPVRAPRGSGGAAGSGLGRERQAGVPPPRAQPANQRPANGGGGGGGGSSGNLGAARRGSNGPTTPCSAPPALCAALDELLPALLGRRAYSPLAWPSPPTSVDMCALPQLAHGVAGMADGGAQLRAWADTIEAHRRAVDLYFAHQVRSLRFAAEHRPSADAAGVAAAAAGGAAAARIATQRLDGTLMLPPAIMTSADPTNAPHDGGGSTDGDDAPLSDESGGDDEADERELSLASVRASCSAALPPADAEAEGASAPAREKLCGRSSLADFEIVRQIGSGGFGKVYEVVRRRDGSRWAMKALCKRSLAAKKAALQDVAAEHAVLTQYAEAAHPFIVTLASAFQTPSKLFLVMELLPGGQLFGLLQREAFLPERHAAFYAGEVALALGHLHAHGVVHRDLKPENVLLRADGHVCLTDFGLSKMGVTQRAHGASSFCGTVEYMAPEMVADSRADRQYGQAVDLWALGVLLYQLLTGEVPFVAPNQRELVRKIRAAKPKWPPHVSQMAKGLLRALLVPAPDERMALPALQAHPFFSSLDWAELHAKAHPPPFLPPHDALERSAAGAAHAAGGGNGGKGARAKGGKGGEGGLKLPANGREPNFCLSPSPCLEPLPSEFAHALEALRFSYEGPTSAWLPLAKAQLSPPPAAQSAEAGGAAGGAPAEHSALRTPSLAQQLAALGLAGAAHAGNGPAAAGGGSSAGGSAGNVHGSPPPDDRPADAGLLGGPAKGAHARASGHSLSLAIKI</sequence>
<evidence type="ECO:0000256" key="3">
    <source>
        <dbReference type="ARBA" id="ARBA00022679"/>
    </source>
</evidence>
<feature type="region of interest" description="Disordered" evidence="8">
    <location>
        <begin position="893"/>
        <end position="949"/>
    </location>
</feature>
<organism evidence="10 11">
    <name type="scientific">Diacronema lutheri</name>
    <name type="common">Unicellular marine alga</name>
    <name type="synonym">Monochrysis lutheri</name>
    <dbReference type="NCBI Taxonomy" id="2081491"/>
    <lineage>
        <taxon>Eukaryota</taxon>
        <taxon>Haptista</taxon>
        <taxon>Haptophyta</taxon>
        <taxon>Pavlovophyceae</taxon>
        <taxon>Pavlovales</taxon>
        <taxon>Pavlovaceae</taxon>
        <taxon>Diacronema</taxon>
    </lineage>
</organism>